<gene>
    <name evidence="2" type="ORF">ABNN70_10350</name>
</gene>
<dbReference type="Pfam" id="PF11868">
    <property type="entry name" value="DUF3388"/>
    <property type="match status" value="1"/>
</dbReference>
<dbReference type="InterPro" id="IPR045865">
    <property type="entry name" value="ACT-like_dom_sf"/>
</dbReference>
<evidence type="ECO:0000313" key="2">
    <source>
        <dbReference type="EMBL" id="XCJ16091.1"/>
    </source>
</evidence>
<evidence type="ECO:0000259" key="1">
    <source>
        <dbReference type="Pfam" id="PF11868"/>
    </source>
</evidence>
<organism evidence="2">
    <name type="scientific">Sporolactobacillus sp. Y61</name>
    <dbReference type="NCBI Taxonomy" id="3160863"/>
    <lineage>
        <taxon>Bacteria</taxon>
        <taxon>Bacillati</taxon>
        <taxon>Bacillota</taxon>
        <taxon>Bacilli</taxon>
        <taxon>Bacillales</taxon>
        <taxon>Sporolactobacillaceae</taxon>
        <taxon>Sporolactobacillus</taxon>
    </lineage>
</organism>
<dbReference type="EMBL" id="CP159510">
    <property type="protein sequence ID" value="XCJ16091.1"/>
    <property type="molecule type" value="Genomic_DNA"/>
</dbReference>
<protein>
    <submittedName>
        <fullName evidence="2">DUF3388 domain-containing protein</fullName>
    </submittedName>
</protein>
<feature type="domain" description="DUF3388" evidence="1">
    <location>
        <begin position="74"/>
        <end position="248"/>
    </location>
</feature>
<name>A0AAU8ICY9_9BACL</name>
<dbReference type="SUPFAM" id="SSF55021">
    <property type="entry name" value="ACT-like"/>
    <property type="match status" value="1"/>
</dbReference>
<accession>A0AAU8ICY9</accession>
<dbReference type="PIRSF" id="PIRSF021288">
    <property type="entry name" value="UCP021288_ACT"/>
    <property type="match status" value="1"/>
</dbReference>
<sequence>MSDGNEWYLEYEIHRNEPGLLGDVASLLGKLEINILTINGIDHKRRGLLVCTDKDQQIYRFLEIVGTMKRIHLTKVRRTTLMDRLAVRHGRYVERDTDDRKTFRFTRDEIGLLVDFMAELFKKPGHLLIGIRGIPRVGKSESIIAASVSANKRWIFVSSTLLRQTIRTHLSEDERLNDHIFVIDGLVSMKQGTESHWRLIHQIMRRPVTKVVEHPDVFVRHTEYTMDDFDYMLELRNHQNETIDYDSYMNELNLF</sequence>
<dbReference type="InterPro" id="IPR016784">
    <property type="entry name" value="UCP021288_ACT"/>
</dbReference>
<dbReference type="RefSeq" id="WP_353947733.1">
    <property type="nucleotide sequence ID" value="NZ_CP159510.1"/>
</dbReference>
<dbReference type="InterPro" id="IPR024514">
    <property type="entry name" value="DUF3388"/>
</dbReference>
<reference evidence="2" key="1">
    <citation type="submission" date="2024-06" db="EMBL/GenBank/DDBJ databases">
        <authorList>
            <person name="Fan A."/>
            <person name="Zhang F.Y."/>
            <person name="Zhang L."/>
        </authorList>
    </citation>
    <scope>NUCLEOTIDE SEQUENCE</scope>
    <source>
        <strain evidence="2">Y61</strain>
    </source>
</reference>
<dbReference type="AlphaFoldDB" id="A0AAU8ICY9"/>
<proteinExistence type="predicted"/>